<organism evidence="1 2">
    <name type="scientific">Porites evermanni</name>
    <dbReference type="NCBI Taxonomy" id="104178"/>
    <lineage>
        <taxon>Eukaryota</taxon>
        <taxon>Metazoa</taxon>
        <taxon>Cnidaria</taxon>
        <taxon>Anthozoa</taxon>
        <taxon>Hexacorallia</taxon>
        <taxon>Scleractinia</taxon>
        <taxon>Fungiina</taxon>
        <taxon>Poritidae</taxon>
        <taxon>Porites</taxon>
    </lineage>
</organism>
<evidence type="ECO:0000313" key="2">
    <source>
        <dbReference type="Proteomes" id="UP001159427"/>
    </source>
</evidence>
<reference evidence="1 2" key="1">
    <citation type="submission" date="2022-05" db="EMBL/GenBank/DDBJ databases">
        <authorList>
            <consortium name="Genoscope - CEA"/>
            <person name="William W."/>
        </authorList>
    </citation>
    <scope>NUCLEOTIDE SEQUENCE [LARGE SCALE GENOMIC DNA]</scope>
</reference>
<proteinExistence type="predicted"/>
<keyword evidence="2" id="KW-1185">Reference proteome</keyword>
<feature type="non-terminal residue" evidence="1">
    <location>
        <position position="1"/>
    </location>
</feature>
<comment type="caution">
    <text evidence="1">The sequence shown here is derived from an EMBL/GenBank/DDBJ whole genome shotgun (WGS) entry which is preliminary data.</text>
</comment>
<protein>
    <submittedName>
        <fullName evidence="1">Uncharacterized protein</fullName>
    </submittedName>
</protein>
<accession>A0ABN8N2B0</accession>
<name>A0ABN8N2B0_9CNID</name>
<sequence length="42" mass="5193">FFKENVLSADEDRPSYIPPVEFGRKREINRRLLEKLRDHRHQ</sequence>
<dbReference type="EMBL" id="CALNXI010000729">
    <property type="protein sequence ID" value="CAH3041335.1"/>
    <property type="molecule type" value="Genomic_DNA"/>
</dbReference>
<evidence type="ECO:0000313" key="1">
    <source>
        <dbReference type="EMBL" id="CAH3041335.1"/>
    </source>
</evidence>
<dbReference type="Proteomes" id="UP001159427">
    <property type="component" value="Unassembled WGS sequence"/>
</dbReference>
<gene>
    <name evidence="1" type="ORF">PEVE_00040206</name>
</gene>